<dbReference type="SUPFAM" id="SSF46785">
    <property type="entry name" value="Winged helix' DNA-binding domain"/>
    <property type="match status" value="1"/>
</dbReference>
<dbReference type="Pfam" id="PF07729">
    <property type="entry name" value="FCD"/>
    <property type="match status" value="1"/>
</dbReference>
<dbReference type="InterPro" id="IPR008920">
    <property type="entry name" value="TF_FadR/GntR_C"/>
</dbReference>
<evidence type="ECO:0000313" key="6">
    <source>
        <dbReference type="EMBL" id="PND35700.1"/>
    </source>
</evidence>
<keyword evidence="7" id="KW-1185">Reference proteome</keyword>
<evidence type="ECO:0000256" key="4">
    <source>
        <dbReference type="SAM" id="MobiDB-lite"/>
    </source>
</evidence>
<keyword evidence="1" id="KW-0805">Transcription regulation</keyword>
<evidence type="ECO:0000256" key="2">
    <source>
        <dbReference type="ARBA" id="ARBA00023125"/>
    </source>
</evidence>
<dbReference type="GO" id="GO:0003677">
    <property type="term" value="F:DNA binding"/>
    <property type="evidence" value="ECO:0007669"/>
    <property type="project" value="UniProtKB-KW"/>
</dbReference>
<feature type="compositionally biased region" description="Low complexity" evidence="4">
    <location>
        <begin position="245"/>
        <end position="254"/>
    </location>
</feature>
<dbReference type="RefSeq" id="WP_102771630.1">
    <property type="nucleotide sequence ID" value="NZ_POQS01000001.1"/>
</dbReference>
<sequence length="254" mass="27899">MPTSASRSLLKRDSVAPVASEPNLTDRVTEMLLEEITSGDYQIGEVLPPEQIIATRMGVSRTVLREAVSRLKGDGIVQSKQGRGLTVMQTARPSVLRMQAADIGDAEQVLRIVELRRGFEIEAAQLAAQRRSEEDLAAMRRALHMMADAIATGDVAAGVDADMEFHRCVARATRNEHYLNFFDFLAVLLKKNLRVSRSRSAKVAGRGAQAQKEHEALFAAIEKGDVELARRQARSHVDNTEARLRTAAATAEKP</sequence>
<dbReference type="InterPro" id="IPR000524">
    <property type="entry name" value="Tscrpt_reg_HTH_GntR"/>
</dbReference>
<keyword evidence="3" id="KW-0804">Transcription</keyword>
<name>A0A2N8KQJ7_9BURK</name>
<dbReference type="InterPro" id="IPR036388">
    <property type="entry name" value="WH-like_DNA-bd_sf"/>
</dbReference>
<gene>
    <name evidence="6" type="ORF">C1I89_04895</name>
</gene>
<dbReference type="Pfam" id="PF00392">
    <property type="entry name" value="GntR"/>
    <property type="match status" value="1"/>
</dbReference>
<dbReference type="Gene3D" id="1.10.10.10">
    <property type="entry name" value="Winged helix-like DNA-binding domain superfamily/Winged helix DNA-binding domain"/>
    <property type="match status" value="1"/>
</dbReference>
<dbReference type="SMART" id="SM00895">
    <property type="entry name" value="FCD"/>
    <property type="match status" value="1"/>
</dbReference>
<dbReference type="SUPFAM" id="SSF48008">
    <property type="entry name" value="GntR ligand-binding domain-like"/>
    <property type="match status" value="1"/>
</dbReference>
<feature type="compositionally biased region" description="Basic and acidic residues" evidence="4">
    <location>
        <begin position="232"/>
        <end position="244"/>
    </location>
</feature>
<protein>
    <submittedName>
        <fullName evidence="6">FadR family transcriptional regulator</fullName>
    </submittedName>
</protein>
<dbReference type="SMART" id="SM00345">
    <property type="entry name" value="HTH_GNTR"/>
    <property type="match status" value="1"/>
</dbReference>
<evidence type="ECO:0000259" key="5">
    <source>
        <dbReference type="PROSITE" id="PS50949"/>
    </source>
</evidence>
<evidence type="ECO:0000256" key="1">
    <source>
        <dbReference type="ARBA" id="ARBA00023015"/>
    </source>
</evidence>
<organism evidence="6 7">
    <name type="scientific">Achromobacter pulmonis</name>
    <dbReference type="NCBI Taxonomy" id="1389932"/>
    <lineage>
        <taxon>Bacteria</taxon>
        <taxon>Pseudomonadati</taxon>
        <taxon>Pseudomonadota</taxon>
        <taxon>Betaproteobacteria</taxon>
        <taxon>Burkholderiales</taxon>
        <taxon>Alcaligenaceae</taxon>
        <taxon>Achromobacter</taxon>
    </lineage>
</organism>
<dbReference type="PANTHER" id="PTHR43537">
    <property type="entry name" value="TRANSCRIPTIONAL REGULATOR, GNTR FAMILY"/>
    <property type="match status" value="1"/>
</dbReference>
<dbReference type="PROSITE" id="PS50949">
    <property type="entry name" value="HTH_GNTR"/>
    <property type="match status" value="1"/>
</dbReference>
<evidence type="ECO:0000313" key="7">
    <source>
        <dbReference type="Proteomes" id="UP000235994"/>
    </source>
</evidence>
<evidence type="ECO:0000256" key="3">
    <source>
        <dbReference type="ARBA" id="ARBA00023163"/>
    </source>
</evidence>
<dbReference type="InterPro" id="IPR036390">
    <property type="entry name" value="WH_DNA-bd_sf"/>
</dbReference>
<accession>A0A2N8KQJ7</accession>
<dbReference type="EMBL" id="POQS01000001">
    <property type="protein sequence ID" value="PND35700.1"/>
    <property type="molecule type" value="Genomic_DNA"/>
</dbReference>
<dbReference type="AlphaFoldDB" id="A0A2N8KQJ7"/>
<comment type="caution">
    <text evidence="6">The sequence shown here is derived from an EMBL/GenBank/DDBJ whole genome shotgun (WGS) entry which is preliminary data.</text>
</comment>
<dbReference type="Gene3D" id="1.20.120.530">
    <property type="entry name" value="GntR ligand-binding domain-like"/>
    <property type="match status" value="1"/>
</dbReference>
<feature type="region of interest" description="Disordered" evidence="4">
    <location>
        <begin position="232"/>
        <end position="254"/>
    </location>
</feature>
<proteinExistence type="predicted"/>
<feature type="domain" description="HTH gntR-type" evidence="5">
    <location>
        <begin position="22"/>
        <end position="90"/>
    </location>
</feature>
<dbReference type="InterPro" id="IPR011711">
    <property type="entry name" value="GntR_C"/>
</dbReference>
<dbReference type="PANTHER" id="PTHR43537:SF5">
    <property type="entry name" value="UXU OPERON TRANSCRIPTIONAL REGULATOR"/>
    <property type="match status" value="1"/>
</dbReference>
<dbReference type="GO" id="GO:0003700">
    <property type="term" value="F:DNA-binding transcription factor activity"/>
    <property type="evidence" value="ECO:0007669"/>
    <property type="project" value="InterPro"/>
</dbReference>
<reference evidence="6 7" key="1">
    <citation type="submission" date="2018-01" db="EMBL/GenBank/DDBJ databases">
        <title>The draft genome of an aniline degradation strain ANB-1.</title>
        <authorList>
            <person name="Zhang L."/>
            <person name="Jiang J."/>
        </authorList>
    </citation>
    <scope>NUCLEOTIDE SEQUENCE [LARGE SCALE GENOMIC DNA]</scope>
    <source>
        <strain evidence="6 7">ANB-1</strain>
    </source>
</reference>
<dbReference type="CDD" id="cd07377">
    <property type="entry name" value="WHTH_GntR"/>
    <property type="match status" value="1"/>
</dbReference>
<dbReference type="Proteomes" id="UP000235994">
    <property type="component" value="Unassembled WGS sequence"/>
</dbReference>
<dbReference type="PRINTS" id="PR00035">
    <property type="entry name" value="HTHGNTR"/>
</dbReference>
<keyword evidence="2" id="KW-0238">DNA-binding</keyword>